<protein>
    <recommendedName>
        <fullName evidence="5">SsuA/THI5-like domain-containing protein</fullName>
    </recommendedName>
</protein>
<gene>
    <name evidence="6" type="ORF">HMPREF7215_1650</name>
</gene>
<keyword evidence="7" id="KW-1185">Reference proteome</keyword>
<name>A0ABM9ZSM5_9BACT</name>
<dbReference type="Pfam" id="PF09084">
    <property type="entry name" value="NMT1"/>
    <property type="match status" value="1"/>
</dbReference>
<evidence type="ECO:0000256" key="4">
    <source>
        <dbReference type="SAM" id="SignalP"/>
    </source>
</evidence>
<dbReference type="Proteomes" id="UP000006462">
    <property type="component" value="Unassembled WGS sequence"/>
</dbReference>
<organism evidence="6 7">
    <name type="scientific">Pyramidobacter piscolens W5455</name>
    <dbReference type="NCBI Taxonomy" id="352165"/>
    <lineage>
        <taxon>Bacteria</taxon>
        <taxon>Thermotogati</taxon>
        <taxon>Synergistota</taxon>
        <taxon>Synergistia</taxon>
        <taxon>Synergistales</taxon>
        <taxon>Dethiosulfovibrionaceae</taxon>
        <taxon>Pyramidobacter</taxon>
    </lineage>
</organism>
<keyword evidence="3 4" id="KW-0732">Signal</keyword>
<feature type="chain" id="PRO_5047002935" description="SsuA/THI5-like domain-containing protein" evidence="4">
    <location>
        <begin position="21"/>
        <end position="334"/>
    </location>
</feature>
<dbReference type="RefSeq" id="WP_009165614.1">
    <property type="nucleotide sequence ID" value="NZ_ADFP01000104.1"/>
</dbReference>
<evidence type="ECO:0000256" key="2">
    <source>
        <dbReference type="ARBA" id="ARBA00010742"/>
    </source>
</evidence>
<comment type="similarity">
    <text evidence="2">Belongs to the bacterial solute-binding protein SsuA/TauA family.</text>
</comment>
<proteinExistence type="inferred from homology"/>
<comment type="caution">
    <text evidence="6">The sequence shown here is derived from an EMBL/GenBank/DDBJ whole genome shotgun (WGS) entry which is preliminary data.</text>
</comment>
<dbReference type="Gene3D" id="3.40.190.10">
    <property type="entry name" value="Periplasmic binding protein-like II"/>
    <property type="match status" value="2"/>
</dbReference>
<sequence>MKKFLVVLFCAALMAAPAAAMTREEEDAAWRKEPAYGRVIKIGYNGGLCLGTFGIAQLKGFYEAEGLKTEVIRMAGGSSGQIDAIGTGKVDVTGDHIATMLVPTVNGVRVKFTTGIHSGCKSLYVPVDSPIKTTADLVGKYVAIPDGIGGSDQNISMRFFNHDKVDPRQIKWKVAEAGIAVMAMKKGEVQAALLGDQFAKKFLDSGELRIIRSLTFDEDFKQEPCCIHAVHLDFYNENPITVKKLTRAHEAASAWIMEHPEEAVAVLQANKWAAGDPKLVLEIFKTYDYSISDEATEAALRNIIDDYKTFGLIDAKKDTDALMKQVWDPVLQHE</sequence>
<feature type="domain" description="SsuA/THI5-like" evidence="5">
    <location>
        <begin position="55"/>
        <end position="263"/>
    </location>
</feature>
<dbReference type="EMBL" id="ADFP01000104">
    <property type="protein sequence ID" value="EFB89941.1"/>
    <property type="molecule type" value="Genomic_DNA"/>
</dbReference>
<evidence type="ECO:0000313" key="6">
    <source>
        <dbReference type="EMBL" id="EFB89941.1"/>
    </source>
</evidence>
<dbReference type="InterPro" id="IPR015168">
    <property type="entry name" value="SsuA/THI5"/>
</dbReference>
<comment type="subcellular location">
    <subcellularLocation>
        <location evidence="1">Periplasm</location>
    </subcellularLocation>
</comment>
<evidence type="ECO:0000259" key="5">
    <source>
        <dbReference type="Pfam" id="PF09084"/>
    </source>
</evidence>
<dbReference type="PANTHER" id="PTHR30024:SF47">
    <property type="entry name" value="TAURINE-BINDING PERIPLASMIC PROTEIN"/>
    <property type="match status" value="1"/>
</dbReference>
<accession>A0ABM9ZSM5</accession>
<evidence type="ECO:0000313" key="7">
    <source>
        <dbReference type="Proteomes" id="UP000006462"/>
    </source>
</evidence>
<reference evidence="6 7" key="1">
    <citation type="submission" date="2009-12" db="EMBL/GenBank/DDBJ databases">
        <authorList>
            <person name="Shrivastava S."/>
            <person name="Madupu R."/>
            <person name="Durkin A.S."/>
            <person name="Torralba M."/>
            <person name="Methe B."/>
            <person name="Sutton G.G."/>
            <person name="Strausberg R.L."/>
            <person name="Nelson K.E."/>
        </authorList>
    </citation>
    <scope>NUCLEOTIDE SEQUENCE [LARGE SCALE GENOMIC DNA]</scope>
    <source>
        <strain evidence="6 7">W5455</strain>
    </source>
</reference>
<feature type="signal peptide" evidence="4">
    <location>
        <begin position="1"/>
        <end position="20"/>
    </location>
</feature>
<dbReference type="GeneID" id="90987495"/>
<dbReference type="SUPFAM" id="SSF53850">
    <property type="entry name" value="Periplasmic binding protein-like II"/>
    <property type="match status" value="1"/>
</dbReference>
<evidence type="ECO:0000256" key="1">
    <source>
        <dbReference type="ARBA" id="ARBA00004418"/>
    </source>
</evidence>
<evidence type="ECO:0000256" key="3">
    <source>
        <dbReference type="ARBA" id="ARBA00022729"/>
    </source>
</evidence>
<dbReference type="PANTHER" id="PTHR30024">
    <property type="entry name" value="ALIPHATIC SULFONATES-BINDING PROTEIN-RELATED"/>
    <property type="match status" value="1"/>
</dbReference>